<reference evidence="8" key="1">
    <citation type="submission" date="2023-04" db="EMBL/GenBank/DDBJ databases">
        <authorList>
            <person name="Vijverberg K."/>
            <person name="Xiong W."/>
            <person name="Schranz E."/>
        </authorList>
    </citation>
    <scope>NUCLEOTIDE SEQUENCE</scope>
</reference>
<evidence type="ECO:0000256" key="1">
    <source>
        <dbReference type="ARBA" id="ARBA00004123"/>
    </source>
</evidence>
<gene>
    <name evidence="8" type="ORF">LSALG_LOCUS22379</name>
</gene>
<evidence type="ECO:0000256" key="6">
    <source>
        <dbReference type="SAM" id="SignalP"/>
    </source>
</evidence>
<accession>A0AA35YYR1</accession>
<evidence type="ECO:0000313" key="9">
    <source>
        <dbReference type="Proteomes" id="UP001177003"/>
    </source>
</evidence>
<dbReference type="Proteomes" id="UP001177003">
    <property type="component" value="Chromosome 4"/>
</dbReference>
<dbReference type="PANTHER" id="PTHR45959:SF35">
    <property type="entry name" value="MYC-TYPE, BASIC HELIX-LOOP-HELIX (BHLH) DOMAIN-CONTAINING PROTEIN-RELATED"/>
    <property type="match status" value="1"/>
</dbReference>
<feature type="signal peptide" evidence="6">
    <location>
        <begin position="1"/>
        <end position="20"/>
    </location>
</feature>
<keyword evidence="6" id="KW-0732">Signal</keyword>
<evidence type="ECO:0000313" key="8">
    <source>
        <dbReference type="EMBL" id="CAI9282755.1"/>
    </source>
</evidence>
<evidence type="ECO:0000256" key="3">
    <source>
        <dbReference type="ARBA" id="ARBA00023163"/>
    </source>
</evidence>
<dbReference type="PROSITE" id="PS50888">
    <property type="entry name" value="BHLH"/>
    <property type="match status" value="1"/>
</dbReference>
<dbReference type="AlphaFoldDB" id="A0AA35YYR1"/>
<dbReference type="GO" id="GO:0005634">
    <property type="term" value="C:nucleus"/>
    <property type="evidence" value="ECO:0007669"/>
    <property type="project" value="UniProtKB-SubCell"/>
</dbReference>
<sequence length="356" mass="40156">MVSINPFITLIFMSPLTAQCSNVILWPHRANETSPSLKDYLELNILRSQVVMDLSPVWLSEMETEDIGFMNGDEISQLYDTIIDNFSVDSFSSECYTENMTPIDQSFQKRCSTFKKESPTPEPLVATSLPSSNTFTISFGDLKPKNEMRQIDDSLGYEATGATKTPIIPRNPIQAQDHVLAERKRREKLNRHFISLSSLIPKLKKMDKASVLEDASTYIKELQDRVKELERLSGTKRKNVQESVISITRSRLSTSDDEYYSSDETNSEDNTHLCKLSPEIEVRMSGSSVLVRIECQKNFSSLMKSLTHLQKLGLSIISSSAMPFAKDTLVINIVAQIEDDFCMTAAELVKNLKLAI</sequence>
<name>A0AA35YYR1_LACSI</name>
<dbReference type="GO" id="GO:0046983">
    <property type="term" value="F:protein dimerization activity"/>
    <property type="evidence" value="ECO:0007669"/>
    <property type="project" value="InterPro"/>
</dbReference>
<keyword evidence="3" id="KW-0804">Transcription</keyword>
<proteinExistence type="predicted"/>
<dbReference type="EMBL" id="OX465080">
    <property type="protein sequence ID" value="CAI9282755.1"/>
    <property type="molecule type" value="Genomic_DNA"/>
</dbReference>
<keyword evidence="5" id="KW-0175">Coiled coil</keyword>
<dbReference type="Pfam" id="PF00010">
    <property type="entry name" value="HLH"/>
    <property type="match status" value="1"/>
</dbReference>
<evidence type="ECO:0000259" key="7">
    <source>
        <dbReference type="PROSITE" id="PS50888"/>
    </source>
</evidence>
<feature type="domain" description="BHLH" evidence="7">
    <location>
        <begin position="173"/>
        <end position="222"/>
    </location>
</feature>
<feature type="coiled-coil region" evidence="5">
    <location>
        <begin position="212"/>
        <end position="239"/>
    </location>
</feature>
<keyword evidence="9" id="KW-1185">Reference proteome</keyword>
<keyword evidence="2" id="KW-0805">Transcription regulation</keyword>
<dbReference type="PANTHER" id="PTHR45959">
    <property type="entry name" value="BHLH TRANSCRIPTION FACTOR"/>
    <property type="match status" value="1"/>
</dbReference>
<evidence type="ECO:0000256" key="5">
    <source>
        <dbReference type="SAM" id="Coils"/>
    </source>
</evidence>
<evidence type="ECO:0000256" key="2">
    <source>
        <dbReference type="ARBA" id="ARBA00023015"/>
    </source>
</evidence>
<comment type="subcellular location">
    <subcellularLocation>
        <location evidence="1">Nucleus</location>
    </subcellularLocation>
</comment>
<dbReference type="SMART" id="SM00353">
    <property type="entry name" value="HLH"/>
    <property type="match status" value="1"/>
</dbReference>
<organism evidence="8 9">
    <name type="scientific">Lactuca saligna</name>
    <name type="common">Willowleaf lettuce</name>
    <dbReference type="NCBI Taxonomy" id="75948"/>
    <lineage>
        <taxon>Eukaryota</taxon>
        <taxon>Viridiplantae</taxon>
        <taxon>Streptophyta</taxon>
        <taxon>Embryophyta</taxon>
        <taxon>Tracheophyta</taxon>
        <taxon>Spermatophyta</taxon>
        <taxon>Magnoliopsida</taxon>
        <taxon>eudicotyledons</taxon>
        <taxon>Gunneridae</taxon>
        <taxon>Pentapetalae</taxon>
        <taxon>asterids</taxon>
        <taxon>campanulids</taxon>
        <taxon>Asterales</taxon>
        <taxon>Asteraceae</taxon>
        <taxon>Cichorioideae</taxon>
        <taxon>Cichorieae</taxon>
        <taxon>Lactucinae</taxon>
        <taxon>Lactuca</taxon>
    </lineage>
</organism>
<feature type="chain" id="PRO_5041454729" description="BHLH domain-containing protein" evidence="6">
    <location>
        <begin position="21"/>
        <end position="356"/>
    </location>
</feature>
<protein>
    <recommendedName>
        <fullName evidence="7">BHLH domain-containing protein</fullName>
    </recommendedName>
</protein>
<dbReference type="SUPFAM" id="SSF47459">
    <property type="entry name" value="HLH, helix-loop-helix DNA-binding domain"/>
    <property type="match status" value="1"/>
</dbReference>
<dbReference type="InterPro" id="IPR011598">
    <property type="entry name" value="bHLH_dom"/>
</dbReference>
<keyword evidence="4" id="KW-0539">Nucleus</keyword>
<evidence type="ECO:0000256" key="4">
    <source>
        <dbReference type="ARBA" id="ARBA00023242"/>
    </source>
</evidence>
<dbReference type="Gene3D" id="4.10.280.10">
    <property type="entry name" value="Helix-loop-helix DNA-binding domain"/>
    <property type="match status" value="1"/>
</dbReference>
<dbReference type="InterPro" id="IPR036638">
    <property type="entry name" value="HLH_DNA-bd_sf"/>
</dbReference>
<dbReference type="InterPro" id="IPR052610">
    <property type="entry name" value="bHLH_transcription_regulator"/>
</dbReference>